<dbReference type="PANTHER" id="PTHR47977">
    <property type="entry name" value="RAS-RELATED PROTEIN RAB"/>
    <property type="match status" value="1"/>
</dbReference>
<evidence type="ECO:0000313" key="3">
    <source>
        <dbReference type="EMBL" id="KOF67571.1"/>
    </source>
</evidence>
<dbReference type="PROSITE" id="PS51419">
    <property type="entry name" value="RAB"/>
    <property type="match status" value="1"/>
</dbReference>
<name>A0A0L8FS86_OCTBM</name>
<organism evidence="3">
    <name type="scientific">Octopus bimaculoides</name>
    <name type="common">California two-spotted octopus</name>
    <dbReference type="NCBI Taxonomy" id="37653"/>
    <lineage>
        <taxon>Eukaryota</taxon>
        <taxon>Metazoa</taxon>
        <taxon>Spiralia</taxon>
        <taxon>Lophotrochozoa</taxon>
        <taxon>Mollusca</taxon>
        <taxon>Cephalopoda</taxon>
        <taxon>Coleoidea</taxon>
        <taxon>Octopodiformes</taxon>
        <taxon>Octopoda</taxon>
        <taxon>Incirrata</taxon>
        <taxon>Octopodidae</taxon>
        <taxon>Octopus</taxon>
    </lineage>
</organism>
<dbReference type="InterPro" id="IPR005225">
    <property type="entry name" value="Small_GTP-bd"/>
</dbReference>
<dbReference type="SMART" id="SM00173">
    <property type="entry name" value="RAS"/>
    <property type="match status" value="1"/>
</dbReference>
<dbReference type="EMBL" id="KQ426953">
    <property type="protein sequence ID" value="KOF67571.1"/>
    <property type="molecule type" value="Genomic_DNA"/>
</dbReference>
<dbReference type="InterPro" id="IPR027417">
    <property type="entry name" value="P-loop_NTPase"/>
</dbReference>
<proteinExistence type="predicted"/>
<dbReference type="CDD" id="cd00154">
    <property type="entry name" value="Rab"/>
    <property type="match status" value="1"/>
</dbReference>
<protein>
    <recommendedName>
        <fullName evidence="4">SOCS box domain-containing protein</fullName>
    </recommendedName>
</protein>
<evidence type="ECO:0008006" key="4">
    <source>
        <dbReference type="Google" id="ProtNLM"/>
    </source>
</evidence>
<dbReference type="InterPro" id="IPR001806">
    <property type="entry name" value="Small_GTPase"/>
</dbReference>
<dbReference type="SMART" id="SM00175">
    <property type="entry name" value="RAB"/>
    <property type="match status" value="1"/>
</dbReference>
<dbReference type="GO" id="GO:0003924">
    <property type="term" value="F:GTPase activity"/>
    <property type="evidence" value="ECO:0007669"/>
    <property type="project" value="InterPro"/>
</dbReference>
<dbReference type="NCBIfam" id="TIGR00231">
    <property type="entry name" value="small_GTP"/>
    <property type="match status" value="1"/>
</dbReference>
<dbReference type="OrthoDB" id="5985264at2759"/>
<dbReference type="SUPFAM" id="SSF52540">
    <property type="entry name" value="P-loop containing nucleoside triphosphate hydrolases"/>
    <property type="match status" value="1"/>
</dbReference>
<keyword evidence="1" id="KW-0547">Nucleotide-binding</keyword>
<gene>
    <name evidence="3" type="ORF">OCBIM_22009335mg</name>
</gene>
<keyword evidence="2" id="KW-0342">GTP-binding</keyword>
<dbReference type="Gene3D" id="3.40.50.300">
    <property type="entry name" value="P-loop containing nucleotide triphosphate hydrolases"/>
    <property type="match status" value="1"/>
</dbReference>
<evidence type="ECO:0000256" key="1">
    <source>
        <dbReference type="ARBA" id="ARBA00022741"/>
    </source>
</evidence>
<accession>A0A0L8FS86</accession>
<dbReference type="InterPro" id="IPR050227">
    <property type="entry name" value="Rab"/>
</dbReference>
<dbReference type="GO" id="GO:0005525">
    <property type="term" value="F:GTP binding"/>
    <property type="evidence" value="ECO:0007669"/>
    <property type="project" value="UniProtKB-KW"/>
</dbReference>
<dbReference type="PROSITE" id="PS51421">
    <property type="entry name" value="RAS"/>
    <property type="match status" value="1"/>
</dbReference>
<dbReference type="Pfam" id="PF00071">
    <property type="entry name" value="Ras"/>
    <property type="match status" value="1"/>
</dbReference>
<evidence type="ECO:0000256" key="2">
    <source>
        <dbReference type="ARBA" id="ARBA00023134"/>
    </source>
</evidence>
<reference evidence="3" key="1">
    <citation type="submission" date="2015-07" db="EMBL/GenBank/DDBJ databases">
        <title>MeaNS - Measles Nucleotide Surveillance Program.</title>
        <authorList>
            <person name="Tran T."/>
            <person name="Druce J."/>
        </authorList>
    </citation>
    <scope>NUCLEOTIDE SEQUENCE</scope>
    <source>
        <strain evidence="3">UCB-OBI-ISO-001</strain>
        <tissue evidence="3">Gonad</tissue>
    </source>
</reference>
<sequence length="140" mass="16267">MERFHSLTTSYFRDAKGFFLMIDLTNENTFVNAFAWLQKMEEYGPRSGYDVIIVGNKIDLVDCRKISAETLHKFAENHRLPYVETSAKTGINIEESIDMMLHLAIFRHRLSFQKKVINEEPVPTKLCNSTTTRRIKCSCI</sequence>
<dbReference type="PRINTS" id="PR00449">
    <property type="entry name" value="RASTRNSFRMNG"/>
</dbReference>
<dbReference type="AlphaFoldDB" id="A0A0L8FS86"/>